<dbReference type="GO" id="GO:0004519">
    <property type="term" value="F:endonuclease activity"/>
    <property type="evidence" value="ECO:0007669"/>
    <property type="project" value="UniProtKB-KW"/>
</dbReference>
<feature type="domain" description="Endonuclease/exonuclease/phosphatase" evidence="1">
    <location>
        <begin position="26"/>
        <end position="234"/>
    </location>
</feature>
<dbReference type="EMBL" id="DRNH01000324">
    <property type="protein sequence ID" value="HFB54273.1"/>
    <property type="molecule type" value="Genomic_DNA"/>
</dbReference>
<dbReference type="Pfam" id="PF03372">
    <property type="entry name" value="Exo_endo_phos"/>
    <property type="match status" value="1"/>
</dbReference>
<dbReference type="Gene3D" id="3.60.10.10">
    <property type="entry name" value="Endonuclease/exonuclease/phosphatase"/>
    <property type="match status" value="1"/>
</dbReference>
<keyword evidence="2" id="KW-0255">Endonuclease</keyword>
<dbReference type="SUPFAM" id="SSF56219">
    <property type="entry name" value="DNase I-like"/>
    <property type="match status" value="1"/>
</dbReference>
<protein>
    <submittedName>
        <fullName evidence="2">Endonuclease/exonuclease/phosphatase family protein</fullName>
    </submittedName>
</protein>
<evidence type="ECO:0000313" key="2">
    <source>
        <dbReference type="EMBL" id="HFB54273.1"/>
    </source>
</evidence>
<keyword evidence="2" id="KW-0378">Hydrolase</keyword>
<organism evidence="2">
    <name type="scientific">Sulfurimonas autotrophica</name>
    <dbReference type="NCBI Taxonomy" id="202747"/>
    <lineage>
        <taxon>Bacteria</taxon>
        <taxon>Pseudomonadati</taxon>
        <taxon>Campylobacterota</taxon>
        <taxon>Epsilonproteobacteria</taxon>
        <taxon>Campylobacterales</taxon>
        <taxon>Sulfurimonadaceae</taxon>
        <taxon>Sulfurimonas</taxon>
    </lineage>
</organism>
<reference evidence="2" key="1">
    <citation type="journal article" date="2020" name="mSystems">
        <title>Genome- and Community-Level Interaction Insights into Carbon Utilization and Element Cycling Functions of Hydrothermarchaeota in Hydrothermal Sediment.</title>
        <authorList>
            <person name="Zhou Z."/>
            <person name="Liu Y."/>
            <person name="Xu W."/>
            <person name="Pan J."/>
            <person name="Luo Z.H."/>
            <person name="Li M."/>
        </authorList>
    </citation>
    <scope>NUCLEOTIDE SEQUENCE [LARGE SCALE GENOMIC DNA]</scope>
    <source>
        <strain evidence="2">HyVt-507</strain>
    </source>
</reference>
<proteinExistence type="predicted"/>
<dbReference type="InterPro" id="IPR036691">
    <property type="entry name" value="Endo/exonu/phosph_ase_sf"/>
</dbReference>
<sequence>MLTPCNQINNLKHQQKSLACRFSLLVWNVHKENLTHPFAKKFSALLQTHPSDILLLQEIKYPKPNRAFLQNYSFALAANMETKKHLYGVLTAAQCSFETLTPTLSLTKELGFISHKSFLISEHRLCDNRVLYLVNIHAINFVSNKSFAKELQHIQKSLQTLPAPLIIGGDFNNWNKKRLQILQKFQEALGLQKLDVQEPHHIKSIFSHSIDHIYYKGLKALSATAIDTQHISDHNPIHALFELEK</sequence>
<gene>
    <name evidence="2" type="ORF">ENJ67_06005</name>
</gene>
<dbReference type="AlphaFoldDB" id="A0A7C3G4C5"/>
<dbReference type="NCBIfam" id="NF003842">
    <property type="entry name" value="PRK05421.1-4"/>
    <property type="match status" value="1"/>
</dbReference>
<name>A0A7C3G4C5_9BACT</name>
<dbReference type="InterPro" id="IPR005135">
    <property type="entry name" value="Endo/exonuclease/phosphatase"/>
</dbReference>
<keyword evidence="2" id="KW-0540">Nuclease</keyword>
<accession>A0A7C3G4C5</accession>
<dbReference type="Proteomes" id="UP000886390">
    <property type="component" value="Unassembled WGS sequence"/>
</dbReference>
<comment type="caution">
    <text evidence="2">The sequence shown here is derived from an EMBL/GenBank/DDBJ whole genome shotgun (WGS) entry which is preliminary data.</text>
</comment>
<evidence type="ECO:0000259" key="1">
    <source>
        <dbReference type="Pfam" id="PF03372"/>
    </source>
</evidence>